<evidence type="ECO:0000313" key="2">
    <source>
        <dbReference type="EMBL" id="MCD9640685.1"/>
    </source>
</evidence>
<organism evidence="2 3">
    <name type="scientific">Datura stramonium</name>
    <name type="common">Jimsonweed</name>
    <name type="synonym">Common thornapple</name>
    <dbReference type="NCBI Taxonomy" id="4076"/>
    <lineage>
        <taxon>Eukaryota</taxon>
        <taxon>Viridiplantae</taxon>
        <taxon>Streptophyta</taxon>
        <taxon>Embryophyta</taxon>
        <taxon>Tracheophyta</taxon>
        <taxon>Spermatophyta</taxon>
        <taxon>Magnoliopsida</taxon>
        <taxon>eudicotyledons</taxon>
        <taxon>Gunneridae</taxon>
        <taxon>Pentapetalae</taxon>
        <taxon>asterids</taxon>
        <taxon>lamiids</taxon>
        <taxon>Solanales</taxon>
        <taxon>Solanaceae</taxon>
        <taxon>Solanoideae</taxon>
        <taxon>Datureae</taxon>
        <taxon>Datura</taxon>
    </lineage>
</organism>
<keyword evidence="3" id="KW-1185">Reference proteome</keyword>
<gene>
    <name evidence="2" type="ORF">HAX54_026137</name>
</gene>
<feature type="non-terminal residue" evidence="2">
    <location>
        <position position="145"/>
    </location>
</feature>
<protein>
    <submittedName>
        <fullName evidence="2">Uncharacterized protein</fullName>
    </submittedName>
</protein>
<feature type="non-terminal residue" evidence="2">
    <location>
        <position position="1"/>
    </location>
</feature>
<name>A0ABS8V0N1_DATST</name>
<comment type="caution">
    <text evidence="2">The sequence shown here is derived from an EMBL/GenBank/DDBJ whole genome shotgun (WGS) entry which is preliminary data.</text>
</comment>
<reference evidence="2 3" key="1">
    <citation type="journal article" date="2021" name="BMC Genomics">
        <title>Datura genome reveals duplications of psychoactive alkaloid biosynthetic genes and high mutation rate following tissue culture.</title>
        <authorList>
            <person name="Rajewski A."/>
            <person name="Carter-House D."/>
            <person name="Stajich J."/>
            <person name="Litt A."/>
        </authorList>
    </citation>
    <scope>NUCLEOTIDE SEQUENCE [LARGE SCALE GENOMIC DNA]</scope>
    <source>
        <strain evidence="2">AR-01</strain>
    </source>
</reference>
<accession>A0ABS8V0N1</accession>
<sequence length="145" mass="16190">SSSKRHSSPQSPPFKNYDKALRMKNLRSTTSSHKPHFESIPMCPMEVVKGIPVVKGIEAEVSKMNVIENLQHVVAEKFSYGWPNIQELNANAAGESLPNCEEHLEAETQENEEVKVTHNIKQGLIEFPEVIDTYSSVPGGDQTIF</sequence>
<evidence type="ECO:0000313" key="3">
    <source>
        <dbReference type="Proteomes" id="UP000823775"/>
    </source>
</evidence>
<feature type="region of interest" description="Disordered" evidence="1">
    <location>
        <begin position="1"/>
        <end position="21"/>
    </location>
</feature>
<evidence type="ECO:0000256" key="1">
    <source>
        <dbReference type="SAM" id="MobiDB-lite"/>
    </source>
</evidence>
<proteinExistence type="predicted"/>
<dbReference type="EMBL" id="JACEIK010003176">
    <property type="protein sequence ID" value="MCD9640685.1"/>
    <property type="molecule type" value="Genomic_DNA"/>
</dbReference>
<dbReference type="Proteomes" id="UP000823775">
    <property type="component" value="Unassembled WGS sequence"/>
</dbReference>